<keyword evidence="3" id="KW-1185">Reference proteome</keyword>
<reference evidence="2" key="1">
    <citation type="submission" date="2022-08" db="EMBL/GenBank/DDBJ databases">
        <authorList>
            <person name="Kallberg Y."/>
            <person name="Tangrot J."/>
            <person name="Rosling A."/>
        </authorList>
    </citation>
    <scope>NUCLEOTIDE SEQUENCE</scope>
    <source>
        <strain evidence="2">Wild A</strain>
    </source>
</reference>
<evidence type="ECO:0000256" key="1">
    <source>
        <dbReference type="SAM" id="MobiDB-lite"/>
    </source>
</evidence>
<name>A0A9W4SS80_9GLOM</name>
<gene>
    <name evidence="2" type="ORF">FWILDA_LOCUS8711</name>
</gene>
<protein>
    <submittedName>
        <fullName evidence="2">746_t:CDS:1</fullName>
    </submittedName>
</protein>
<feature type="compositionally biased region" description="Low complexity" evidence="1">
    <location>
        <begin position="12"/>
        <end position="21"/>
    </location>
</feature>
<evidence type="ECO:0000313" key="3">
    <source>
        <dbReference type="Proteomes" id="UP001153678"/>
    </source>
</evidence>
<organism evidence="2 3">
    <name type="scientific">Funneliformis geosporum</name>
    <dbReference type="NCBI Taxonomy" id="1117311"/>
    <lineage>
        <taxon>Eukaryota</taxon>
        <taxon>Fungi</taxon>
        <taxon>Fungi incertae sedis</taxon>
        <taxon>Mucoromycota</taxon>
        <taxon>Glomeromycotina</taxon>
        <taxon>Glomeromycetes</taxon>
        <taxon>Glomerales</taxon>
        <taxon>Glomeraceae</taxon>
        <taxon>Funneliformis</taxon>
    </lineage>
</organism>
<comment type="caution">
    <text evidence="2">The sequence shown here is derived from an EMBL/GenBank/DDBJ whole genome shotgun (WGS) entry which is preliminary data.</text>
</comment>
<proteinExistence type="predicted"/>
<sequence length="147" mass="18313">MNENNSDEDLQEILPKKQLQQQKMKKCKEEYNHEDLQETTLNKQQYQLQKKKYKDVYSNENLQEISLKRQQHWQQKFNKYKEYSNEDLHEISLKEQQLQKKYIKMTIYEKFNLRNNNKKRINTKMTKLMKICKKFYQKGKNRNMTIH</sequence>
<accession>A0A9W4SS80</accession>
<feature type="region of interest" description="Disordered" evidence="1">
    <location>
        <begin position="1"/>
        <end position="21"/>
    </location>
</feature>
<feature type="compositionally biased region" description="Acidic residues" evidence="1">
    <location>
        <begin position="1"/>
        <end position="11"/>
    </location>
</feature>
<dbReference type="EMBL" id="CAMKVN010001901">
    <property type="protein sequence ID" value="CAI2178688.1"/>
    <property type="molecule type" value="Genomic_DNA"/>
</dbReference>
<dbReference type="AlphaFoldDB" id="A0A9W4SS80"/>
<evidence type="ECO:0000313" key="2">
    <source>
        <dbReference type="EMBL" id="CAI2178688.1"/>
    </source>
</evidence>
<dbReference type="Proteomes" id="UP001153678">
    <property type="component" value="Unassembled WGS sequence"/>
</dbReference>